<evidence type="ECO:0000313" key="10">
    <source>
        <dbReference type="EMBL" id="MFD1050212.1"/>
    </source>
</evidence>
<feature type="domain" description="Orotidine 5'-phosphate decarboxylase" evidence="9">
    <location>
        <begin position="11"/>
        <end position="157"/>
    </location>
</feature>
<dbReference type="InterPro" id="IPR011060">
    <property type="entry name" value="RibuloseP-bd_barrel"/>
</dbReference>
<evidence type="ECO:0000259" key="9">
    <source>
        <dbReference type="Pfam" id="PF00215"/>
    </source>
</evidence>
<dbReference type="EMBL" id="JBHTIS010002684">
    <property type="protein sequence ID" value="MFD1050212.1"/>
    <property type="molecule type" value="Genomic_DNA"/>
</dbReference>
<evidence type="ECO:0000256" key="6">
    <source>
        <dbReference type="ARBA" id="ARBA00049157"/>
    </source>
</evidence>
<name>A0ABW3MJF6_9PSEU</name>
<evidence type="ECO:0000256" key="2">
    <source>
        <dbReference type="ARBA" id="ARBA00008847"/>
    </source>
</evidence>
<dbReference type="NCBIfam" id="TIGR02127">
    <property type="entry name" value="pyrF_sub2"/>
    <property type="match status" value="1"/>
</dbReference>
<comment type="pathway">
    <text evidence="1">Pyrimidine metabolism; UMP biosynthesis via de novo pathway; UMP from orotate: step 2/2.</text>
</comment>
<keyword evidence="3" id="KW-0210">Decarboxylase</keyword>
<gene>
    <name evidence="10" type="primary">pyrF</name>
    <name evidence="10" type="ORF">ACFQ1S_34170</name>
</gene>
<evidence type="ECO:0000313" key="11">
    <source>
        <dbReference type="Proteomes" id="UP001597045"/>
    </source>
</evidence>
<organism evidence="10 11">
    <name type="scientific">Kibdelosporangium lantanae</name>
    <dbReference type="NCBI Taxonomy" id="1497396"/>
    <lineage>
        <taxon>Bacteria</taxon>
        <taxon>Bacillati</taxon>
        <taxon>Actinomycetota</taxon>
        <taxon>Actinomycetes</taxon>
        <taxon>Pseudonocardiales</taxon>
        <taxon>Pseudonocardiaceae</taxon>
        <taxon>Kibdelosporangium</taxon>
    </lineage>
</organism>
<comment type="catalytic activity">
    <reaction evidence="6">
        <text>orotidine 5'-phosphate + H(+) = UMP + CO2</text>
        <dbReference type="Rhea" id="RHEA:11596"/>
        <dbReference type="ChEBI" id="CHEBI:15378"/>
        <dbReference type="ChEBI" id="CHEBI:16526"/>
        <dbReference type="ChEBI" id="CHEBI:57538"/>
        <dbReference type="ChEBI" id="CHEBI:57865"/>
        <dbReference type="EC" id="4.1.1.23"/>
    </reaction>
</comment>
<dbReference type="SUPFAM" id="SSF51366">
    <property type="entry name" value="Ribulose-phoshate binding barrel"/>
    <property type="match status" value="1"/>
</dbReference>
<protein>
    <recommendedName>
        <fullName evidence="7">Orotidine-5'-phosphate decarboxylase</fullName>
        <ecNumber evidence="7">4.1.1.23</ecNumber>
    </recommendedName>
</protein>
<comment type="similarity">
    <text evidence="2">Belongs to the OMP decarboxylase family. Type 2 subfamily.</text>
</comment>
<evidence type="ECO:0000256" key="5">
    <source>
        <dbReference type="ARBA" id="ARBA00023239"/>
    </source>
</evidence>
<evidence type="ECO:0000256" key="1">
    <source>
        <dbReference type="ARBA" id="ARBA00004861"/>
    </source>
</evidence>
<feature type="region of interest" description="Disordered" evidence="8">
    <location>
        <begin position="193"/>
        <end position="217"/>
    </location>
</feature>
<dbReference type="InterPro" id="IPR001754">
    <property type="entry name" value="OMPdeCOase_dom"/>
</dbReference>
<dbReference type="InterPro" id="IPR013785">
    <property type="entry name" value="Aldolase_TIM"/>
</dbReference>
<dbReference type="Pfam" id="PF00215">
    <property type="entry name" value="OMPdecase"/>
    <property type="match status" value="1"/>
</dbReference>
<keyword evidence="4" id="KW-0665">Pyrimidine biosynthesis</keyword>
<dbReference type="GO" id="GO:0004590">
    <property type="term" value="F:orotidine-5'-phosphate decarboxylase activity"/>
    <property type="evidence" value="ECO:0007669"/>
    <property type="project" value="UniProtKB-EC"/>
</dbReference>
<keyword evidence="11" id="KW-1185">Reference proteome</keyword>
<dbReference type="PANTHER" id="PTHR43375">
    <property type="entry name" value="OROTIDINE 5'-PHOSPHATE DECARBOXYLASE"/>
    <property type="match status" value="1"/>
</dbReference>
<evidence type="ECO:0000256" key="7">
    <source>
        <dbReference type="NCBIfam" id="TIGR02127"/>
    </source>
</evidence>
<comment type="caution">
    <text evidence="10">The sequence shown here is derived from an EMBL/GenBank/DDBJ whole genome shotgun (WGS) entry which is preliminary data.</text>
</comment>
<evidence type="ECO:0000256" key="8">
    <source>
        <dbReference type="SAM" id="MobiDB-lite"/>
    </source>
</evidence>
<dbReference type="InterPro" id="IPR011995">
    <property type="entry name" value="OMPdecase_type-2"/>
</dbReference>
<accession>A0ABW3MJF6</accession>
<sequence>MAAYADAYLTDGSPLAADAVTLSPYLGVGALEPAFEAAEKSGRGVFVLALTSNPEAPAVQRAVNGGRSIAQTVVDAAAERNASASPIGGIGLVVGATISDLGVDLGALNGPVLAPGFGEQGATLSDMRTLFGKSLRSVLPATSRAVLRAGPEVFALRRRHCAPVTRSCRPSVTTDVPRVIPPGMATHVVLGYPRSVRSPAPDPETPTPRRKSWPFPS</sequence>
<reference evidence="11" key="1">
    <citation type="journal article" date="2019" name="Int. J. Syst. Evol. Microbiol.">
        <title>The Global Catalogue of Microorganisms (GCM) 10K type strain sequencing project: providing services to taxonomists for standard genome sequencing and annotation.</title>
        <authorList>
            <consortium name="The Broad Institute Genomics Platform"/>
            <consortium name="The Broad Institute Genome Sequencing Center for Infectious Disease"/>
            <person name="Wu L."/>
            <person name="Ma J."/>
        </authorList>
    </citation>
    <scope>NUCLEOTIDE SEQUENCE [LARGE SCALE GENOMIC DNA]</scope>
    <source>
        <strain evidence="11">JCM 31486</strain>
    </source>
</reference>
<feature type="compositionally biased region" description="Basic residues" evidence="8">
    <location>
        <begin position="208"/>
        <end position="217"/>
    </location>
</feature>
<evidence type="ECO:0000256" key="3">
    <source>
        <dbReference type="ARBA" id="ARBA00022793"/>
    </source>
</evidence>
<keyword evidence="5 10" id="KW-0456">Lyase</keyword>
<evidence type="ECO:0000256" key="4">
    <source>
        <dbReference type="ARBA" id="ARBA00022975"/>
    </source>
</evidence>
<dbReference type="EC" id="4.1.1.23" evidence="7"/>
<dbReference type="PANTHER" id="PTHR43375:SF1">
    <property type="entry name" value="OROTIDINE 5'-PHOSPHATE DECARBOXYLASE"/>
    <property type="match status" value="1"/>
</dbReference>
<dbReference type="Gene3D" id="3.20.20.70">
    <property type="entry name" value="Aldolase class I"/>
    <property type="match status" value="1"/>
</dbReference>
<proteinExistence type="inferred from homology"/>
<dbReference type="Proteomes" id="UP001597045">
    <property type="component" value="Unassembled WGS sequence"/>
</dbReference>